<protein>
    <recommendedName>
        <fullName evidence="3">Lipoprotein</fullName>
    </recommendedName>
</protein>
<dbReference type="RefSeq" id="WP_077168889.1">
    <property type="nucleotide sequence ID" value="NZ_LFZS01000003.1"/>
</dbReference>
<sequence length="244" mass="27557">MNNKIIITLLVSCLMQACTKNESTEKASSNPAQTETVKANTTDSQQFIDQGKNDIATYGKETLQHLLAQKYPDSYTAFTVDNVRFLRQQSPDLFLYTWNIRFLDNQSDDIYGCDNQQLSWNKKTKNIESTLNDECFNIIERGNHSQNQNETASNVPETSPVKVVVEENPHHSFMSIIKIQSLVDDVSVSNVTVNRGNCPLYQKITTPRRLGFGQTMSVDTNNCSRAKIIEIVVSTDQGDWKFGS</sequence>
<proteinExistence type="predicted"/>
<name>A0A1V2UZL2_9GAMM</name>
<reference evidence="1 2" key="1">
    <citation type="submission" date="2015-07" db="EMBL/GenBank/DDBJ databases">
        <title>Acinetobacter yuneri, a novel member of Acinetobacter calcoaceticus-Acinetobacter baumannii complex isolated from clinical specimen.</title>
        <authorList>
            <person name="Yu Y."/>
        </authorList>
    </citation>
    <scope>NUCLEOTIDE SEQUENCE [LARGE SCALE GENOMIC DNA]</scope>
    <source>
        <strain evidence="1 2">A362</strain>
    </source>
</reference>
<gene>
    <name evidence="1" type="ORF">AC058_06165</name>
</gene>
<evidence type="ECO:0000313" key="2">
    <source>
        <dbReference type="Proteomes" id="UP000189376"/>
    </source>
</evidence>
<evidence type="ECO:0000313" key="1">
    <source>
        <dbReference type="EMBL" id="ONN55420.1"/>
    </source>
</evidence>
<evidence type="ECO:0008006" key="3">
    <source>
        <dbReference type="Google" id="ProtNLM"/>
    </source>
</evidence>
<dbReference type="AlphaFoldDB" id="A0A1V2UZL2"/>
<keyword evidence="2" id="KW-1185">Reference proteome</keyword>
<organism evidence="1 2">
    <name type="scientific">Acinetobacter genomosp. 33YU</name>
    <dbReference type="NCBI Taxonomy" id="1675530"/>
    <lineage>
        <taxon>Bacteria</taxon>
        <taxon>Pseudomonadati</taxon>
        <taxon>Pseudomonadota</taxon>
        <taxon>Gammaproteobacteria</taxon>
        <taxon>Moraxellales</taxon>
        <taxon>Moraxellaceae</taxon>
        <taxon>Acinetobacter</taxon>
    </lineage>
</organism>
<dbReference type="EMBL" id="LFZS01000003">
    <property type="protein sequence ID" value="ONN55420.1"/>
    <property type="molecule type" value="Genomic_DNA"/>
</dbReference>
<dbReference type="PROSITE" id="PS51257">
    <property type="entry name" value="PROKAR_LIPOPROTEIN"/>
    <property type="match status" value="1"/>
</dbReference>
<comment type="caution">
    <text evidence="1">The sequence shown here is derived from an EMBL/GenBank/DDBJ whole genome shotgun (WGS) entry which is preliminary data.</text>
</comment>
<accession>A0A1V2UZL2</accession>
<dbReference type="Proteomes" id="UP000189376">
    <property type="component" value="Unassembled WGS sequence"/>
</dbReference>